<dbReference type="Proteomes" id="UP001283361">
    <property type="component" value="Unassembled WGS sequence"/>
</dbReference>
<proteinExistence type="predicted"/>
<protein>
    <submittedName>
        <fullName evidence="2">Uncharacterized protein</fullName>
    </submittedName>
</protein>
<reference evidence="2" key="1">
    <citation type="journal article" date="2023" name="G3 (Bethesda)">
        <title>A reference genome for the long-term kleptoplast-retaining sea slug Elysia crispata morphotype clarki.</title>
        <authorList>
            <person name="Eastman K.E."/>
            <person name="Pendleton A.L."/>
            <person name="Shaikh M.A."/>
            <person name="Suttiyut T."/>
            <person name="Ogas R."/>
            <person name="Tomko P."/>
            <person name="Gavelis G."/>
            <person name="Widhalm J.R."/>
            <person name="Wisecaver J.H."/>
        </authorList>
    </citation>
    <scope>NUCLEOTIDE SEQUENCE</scope>
    <source>
        <strain evidence="2">ECLA1</strain>
    </source>
</reference>
<organism evidence="2 3">
    <name type="scientific">Elysia crispata</name>
    <name type="common">lettuce slug</name>
    <dbReference type="NCBI Taxonomy" id="231223"/>
    <lineage>
        <taxon>Eukaryota</taxon>
        <taxon>Metazoa</taxon>
        <taxon>Spiralia</taxon>
        <taxon>Lophotrochozoa</taxon>
        <taxon>Mollusca</taxon>
        <taxon>Gastropoda</taxon>
        <taxon>Heterobranchia</taxon>
        <taxon>Euthyneura</taxon>
        <taxon>Panpulmonata</taxon>
        <taxon>Sacoglossa</taxon>
        <taxon>Placobranchoidea</taxon>
        <taxon>Plakobranchidae</taxon>
        <taxon>Elysia</taxon>
    </lineage>
</organism>
<gene>
    <name evidence="2" type="ORF">RRG08_064022</name>
</gene>
<comment type="caution">
    <text evidence="2">The sequence shown here is derived from an EMBL/GenBank/DDBJ whole genome shotgun (WGS) entry which is preliminary data.</text>
</comment>
<keyword evidence="3" id="KW-1185">Reference proteome</keyword>
<evidence type="ECO:0000313" key="2">
    <source>
        <dbReference type="EMBL" id="KAK3743166.1"/>
    </source>
</evidence>
<dbReference type="AlphaFoldDB" id="A0AAE0YEV4"/>
<dbReference type="EMBL" id="JAWDGP010006323">
    <property type="protein sequence ID" value="KAK3743166.1"/>
    <property type="molecule type" value="Genomic_DNA"/>
</dbReference>
<feature type="region of interest" description="Disordered" evidence="1">
    <location>
        <begin position="223"/>
        <end position="243"/>
    </location>
</feature>
<evidence type="ECO:0000256" key="1">
    <source>
        <dbReference type="SAM" id="MobiDB-lite"/>
    </source>
</evidence>
<accession>A0AAE0YEV4</accession>
<name>A0AAE0YEV4_9GAST</name>
<evidence type="ECO:0000313" key="3">
    <source>
        <dbReference type="Proteomes" id="UP001283361"/>
    </source>
</evidence>
<sequence>MGQPDKLASLCVISVKDSPDCLFLDPYIPIEITATDQVKHELLLPSKESRSLLQIRSSTSSYYHQKSRDHCYRSGQARALITIKRVEITATDQVKHELLLPSKESISPATDQVKHELLLPSKESISPATDQVKHELLLPSKESRSPATDQVKHELLLPSKESRSLLQIRSSTSSYYHQKSRYHLLQIRSSTSSYYHQKSRDHLLQIRSSTSSYYHQKSRDHCYRSGQARAQQSRGGDSCVEFP</sequence>